<dbReference type="GO" id="GO:0016787">
    <property type="term" value="F:hydrolase activity"/>
    <property type="evidence" value="ECO:0007669"/>
    <property type="project" value="UniProtKB-KW"/>
</dbReference>
<evidence type="ECO:0000256" key="3">
    <source>
        <dbReference type="SAM" id="MobiDB-lite"/>
    </source>
</evidence>
<keyword evidence="2" id="KW-0378">Hydrolase</keyword>
<dbReference type="Pfam" id="PF07727">
    <property type="entry name" value="RVT_2"/>
    <property type="match status" value="1"/>
</dbReference>
<dbReference type="GO" id="GO:0015074">
    <property type="term" value="P:DNA integration"/>
    <property type="evidence" value="ECO:0007669"/>
    <property type="project" value="InterPro"/>
</dbReference>
<feature type="non-terminal residue" evidence="5">
    <location>
        <position position="1"/>
    </location>
</feature>
<dbReference type="InterPro" id="IPR036397">
    <property type="entry name" value="RNaseH_sf"/>
</dbReference>
<name>B3TPN8_SOLHA</name>
<dbReference type="PANTHER" id="PTHR42648:SF31">
    <property type="entry name" value="RNA-DIRECTED DNA POLYMERASE"/>
    <property type="match status" value="1"/>
</dbReference>
<accession>B3TPN8</accession>
<dbReference type="EMBL" id="EU365378">
    <property type="protein sequence ID" value="ACB45081.1"/>
    <property type="molecule type" value="Genomic_DNA"/>
</dbReference>
<keyword evidence="1" id="KW-0479">Metal-binding</keyword>
<protein>
    <submittedName>
        <fullName evidence="5">Putative polyprotein</fullName>
    </submittedName>
</protein>
<dbReference type="AlphaFoldDB" id="B3TPN8"/>
<dbReference type="InterPro" id="IPR057670">
    <property type="entry name" value="SH3_retrovirus"/>
</dbReference>
<dbReference type="SUPFAM" id="SSF56672">
    <property type="entry name" value="DNA/RNA polymerases"/>
    <property type="match status" value="1"/>
</dbReference>
<evidence type="ECO:0000256" key="1">
    <source>
        <dbReference type="ARBA" id="ARBA00022723"/>
    </source>
</evidence>
<sequence length="559" mass="64206">DHSRWTWIYLMHLKSDVSTILKQFLAMVKTQFNVQVKVFRSDNGGEFFNAQVSELFQSQGIIHQSSCPYTPQQNGVVERKHRHIMETARAIRFQGNIPIKFWGECALAAVHIINRIPSTVLLNKSPFEIMFGKPPDLSYMKIIGCLCYATTLLRSDKFGPRAIKSVLMSYGTTQKGYKLYDLQNKVFFVSRDVVFNEFTFPFQTQCFDDIQDSVSSIESLDLPVRFDDLEDYHQQDQPTIDDPIDNADNAFANAPEDHHQQDQPTMDDSFLSSNRRQSTRTSRPPIWQKDFVTTFKSRSRSNCLYSLENNIDYKNLSPYYQCCIANLSVDTEPKFYHQAAKDKRWIAAMKEEIQALEENKTWEVVTLPIGKKAIGCKWVYKIKYKANGEVERFKARLVAKGYSQQEGLDYQDTFSPVVKMVTVRTVLTLAASKGWDVQQMDVYNAFLQGDLVEEVYMQIPQGFSHVHAGDQPVCKLLKSLYGLKQASRQWNVKLTQALLVAGFQQSHLDYSLLIKKSNEGIVIVLVYVDDLLVTGSNITLFNDTKQVLKDNFKIKDPDH</sequence>
<reference evidence="5" key="1">
    <citation type="journal article" date="2008" name="Plant Mol. Biol.">
        <title>The low temperature-responsive, Solanum CBF1 genes maintain high identity in their upstream regions in a genomic environment undergoing gene duplications, deletions, and rearrangements.</title>
        <authorList>
            <person name="Pennycooke J.C."/>
            <person name="Cheng H."/>
            <person name="Roberts S.M."/>
            <person name="Yang Q."/>
            <person name="Rhee S.Y."/>
            <person name="Stockinger E.J."/>
        </authorList>
    </citation>
    <scope>NUCLEOTIDE SEQUENCE</scope>
</reference>
<evidence type="ECO:0000259" key="4">
    <source>
        <dbReference type="PROSITE" id="PS50994"/>
    </source>
</evidence>
<dbReference type="InterPro" id="IPR012337">
    <property type="entry name" value="RNaseH-like_sf"/>
</dbReference>
<dbReference type="Pfam" id="PF00665">
    <property type="entry name" value="rve"/>
    <property type="match status" value="1"/>
</dbReference>
<dbReference type="InterPro" id="IPR013103">
    <property type="entry name" value="RVT_2"/>
</dbReference>
<evidence type="ECO:0000313" key="5">
    <source>
        <dbReference type="EMBL" id="ACB45081.1"/>
    </source>
</evidence>
<dbReference type="GO" id="GO:0046872">
    <property type="term" value="F:metal ion binding"/>
    <property type="evidence" value="ECO:0007669"/>
    <property type="project" value="UniProtKB-KW"/>
</dbReference>
<dbReference type="InterPro" id="IPR001584">
    <property type="entry name" value="Integrase_cat-core"/>
</dbReference>
<feature type="compositionally biased region" description="Low complexity" evidence="3">
    <location>
        <begin position="272"/>
        <end position="283"/>
    </location>
</feature>
<dbReference type="GO" id="GO:0003676">
    <property type="term" value="F:nucleic acid binding"/>
    <property type="evidence" value="ECO:0007669"/>
    <property type="project" value="InterPro"/>
</dbReference>
<proteinExistence type="predicted"/>
<dbReference type="Gene3D" id="3.30.420.10">
    <property type="entry name" value="Ribonuclease H-like superfamily/Ribonuclease H"/>
    <property type="match status" value="1"/>
</dbReference>
<dbReference type="Pfam" id="PF25597">
    <property type="entry name" value="SH3_retrovirus"/>
    <property type="match status" value="1"/>
</dbReference>
<feature type="region of interest" description="Disordered" evidence="3">
    <location>
        <begin position="248"/>
        <end position="283"/>
    </location>
</feature>
<organism evidence="5">
    <name type="scientific">Solanum habrochaites</name>
    <name type="common">Wild tomato</name>
    <name type="synonym">Lycopersicon hirsutum</name>
    <dbReference type="NCBI Taxonomy" id="62890"/>
    <lineage>
        <taxon>Eukaryota</taxon>
        <taxon>Viridiplantae</taxon>
        <taxon>Streptophyta</taxon>
        <taxon>Embryophyta</taxon>
        <taxon>Tracheophyta</taxon>
        <taxon>Spermatophyta</taxon>
        <taxon>Magnoliopsida</taxon>
        <taxon>eudicotyledons</taxon>
        <taxon>Gunneridae</taxon>
        <taxon>Pentapetalae</taxon>
        <taxon>asterids</taxon>
        <taxon>lamiids</taxon>
        <taxon>Solanales</taxon>
        <taxon>Solanaceae</taxon>
        <taxon>Solanoideae</taxon>
        <taxon>Solaneae</taxon>
        <taxon>Solanum</taxon>
        <taxon>Solanum subgen. Lycopersicon</taxon>
    </lineage>
</organism>
<dbReference type="InterPro" id="IPR043502">
    <property type="entry name" value="DNA/RNA_pol_sf"/>
</dbReference>
<dbReference type="SUPFAM" id="SSF53098">
    <property type="entry name" value="Ribonuclease H-like"/>
    <property type="match status" value="1"/>
</dbReference>
<dbReference type="PANTHER" id="PTHR42648">
    <property type="entry name" value="TRANSPOSASE, PUTATIVE-RELATED"/>
    <property type="match status" value="1"/>
</dbReference>
<dbReference type="InterPro" id="IPR039537">
    <property type="entry name" value="Retrotran_Ty1/copia-like"/>
</dbReference>
<feature type="domain" description="Integrase catalytic" evidence="4">
    <location>
        <begin position="1"/>
        <end position="134"/>
    </location>
</feature>
<evidence type="ECO:0000256" key="2">
    <source>
        <dbReference type="ARBA" id="ARBA00022801"/>
    </source>
</evidence>
<dbReference type="PROSITE" id="PS50994">
    <property type="entry name" value="INTEGRASE"/>
    <property type="match status" value="1"/>
</dbReference>